<evidence type="ECO:0000313" key="3">
    <source>
        <dbReference type="Proteomes" id="UP001147782"/>
    </source>
</evidence>
<gene>
    <name evidence="2" type="ORF">N7496_005558</name>
</gene>
<evidence type="ECO:0000256" key="1">
    <source>
        <dbReference type="SAM" id="SignalP"/>
    </source>
</evidence>
<dbReference type="RefSeq" id="XP_056557012.1">
    <property type="nucleotide sequence ID" value="XM_056698487.1"/>
</dbReference>
<keyword evidence="1" id="KW-0732">Signal</keyword>
<feature type="signal peptide" evidence="1">
    <location>
        <begin position="1"/>
        <end position="19"/>
    </location>
</feature>
<accession>A0A9W9SI52</accession>
<dbReference type="AlphaFoldDB" id="A0A9W9SI52"/>
<dbReference type="Proteomes" id="UP001147782">
    <property type="component" value="Unassembled WGS sequence"/>
</dbReference>
<dbReference type="OrthoDB" id="4886528at2759"/>
<protein>
    <submittedName>
        <fullName evidence="2">Uncharacterized protein</fullName>
    </submittedName>
</protein>
<feature type="chain" id="PRO_5040746470" evidence="1">
    <location>
        <begin position="20"/>
        <end position="69"/>
    </location>
</feature>
<organism evidence="2 3">
    <name type="scientific">Penicillium cataractarum</name>
    <dbReference type="NCBI Taxonomy" id="2100454"/>
    <lineage>
        <taxon>Eukaryota</taxon>
        <taxon>Fungi</taxon>
        <taxon>Dikarya</taxon>
        <taxon>Ascomycota</taxon>
        <taxon>Pezizomycotina</taxon>
        <taxon>Eurotiomycetes</taxon>
        <taxon>Eurotiomycetidae</taxon>
        <taxon>Eurotiales</taxon>
        <taxon>Aspergillaceae</taxon>
        <taxon>Penicillium</taxon>
    </lineage>
</organism>
<proteinExistence type="predicted"/>
<reference evidence="2" key="1">
    <citation type="submission" date="2022-11" db="EMBL/GenBank/DDBJ databases">
        <authorList>
            <person name="Petersen C."/>
        </authorList>
    </citation>
    <scope>NUCLEOTIDE SEQUENCE</scope>
    <source>
        <strain evidence="2">IBT 29864</strain>
    </source>
</reference>
<keyword evidence="3" id="KW-1185">Reference proteome</keyword>
<reference evidence="2" key="2">
    <citation type="journal article" date="2023" name="IMA Fungus">
        <title>Comparative genomic study of the Penicillium genus elucidates a diverse pangenome and 15 lateral gene transfer events.</title>
        <authorList>
            <person name="Petersen C."/>
            <person name="Sorensen T."/>
            <person name="Nielsen M.R."/>
            <person name="Sondergaard T.E."/>
            <person name="Sorensen J.L."/>
            <person name="Fitzpatrick D.A."/>
            <person name="Frisvad J.C."/>
            <person name="Nielsen K.L."/>
        </authorList>
    </citation>
    <scope>NUCLEOTIDE SEQUENCE</scope>
    <source>
        <strain evidence="2">IBT 29864</strain>
    </source>
</reference>
<sequence length="69" mass="7368">MKTTLLLGAITSLASHATAFYGQMAASGYIDINGFPYQYVYLTDYNTGSTYQGLTTPGFNGCTDVHCGI</sequence>
<dbReference type="EMBL" id="JAPZBS010000004">
    <property type="protein sequence ID" value="KAJ5378149.1"/>
    <property type="molecule type" value="Genomic_DNA"/>
</dbReference>
<name>A0A9W9SI52_9EURO</name>
<dbReference type="GeneID" id="81437666"/>
<evidence type="ECO:0000313" key="2">
    <source>
        <dbReference type="EMBL" id="KAJ5378149.1"/>
    </source>
</evidence>
<comment type="caution">
    <text evidence="2">The sequence shown here is derived from an EMBL/GenBank/DDBJ whole genome shotgun (WGS) entry which is preliminary data.</text>
</comment>